<dbReference type="eggNOG" id="COG2267">
    <property type="taxonomic scope" value="Bacteria"/>
</dbReference>
<keyword evidence="3" id="KW-0808">Transferase</keyword>
<keyword evidence="4" id="KW-1185">Reference proteome</keyword>
<evidence type="ECO:0000256" key="1">
    <source>
        <dbReference type="SAM" id="SignalP"/>
    </source>
</evidence>
<dbReference type="GO" id="GO:0016787">
    <property type="term" value="F:hydrolase activity"/>
    <property type="evidence" value="ECO:0007669"/>
    <property type="project" value="UniProtKB-KW"/>
</dbReference>
<name>A8FZ59_SHESH</name>
<dbReference type="Gene3D" id="3.40.50.1820">
    <property type="entry name" value="alpha/beta hydrolase"/>
    <property type="match status" value="1"/>
</dbReference>
<gene>
    <name evidence="3" type="ordered locus">Ssed_3528</name>
</gene>
<dbReference type="Pfam" id="PF00561">
    <property type="entry name" value="Abhydrolase_1"/>
    <property type="match status" value="1"/>
</dbReference>
<dbReference type="RefSeq" id="WP_012143862.1">
    <property type="nucleotide sequence ID" value="NC_009831.1"/>
</dbReference>
<dbReference type="STRING" id="425104.Ssed_3528"/>
<organism evidence="3 4">
    <name type="scientific">Shewanella sediminis (strain HAW-EB3)</name>
    <dbReference type="NCBI Taxonomy" id="425104"/>
    <lineage>
        <taxon>Bacteria</taxon>
        <taxon>Pseudomonadati</taxon>
        <taxon>Pseudomonadota</taxon>
        <taxon>Gammaproteobacteria</taxon>
        <taxon>Alteromonadales</taxon>
        <taxon>Shewanellaceae</taxon>
        <taxon>Shewanella</taxon>
    </lineage>
</organism>
<dbReference type="AlphaFoldDB" id="A8FZ59"/>
<evidence type="ECO:0000259" key="2">
    <source>
        <dbReference type="Pfam" id="PF00561"/>
    </source>
</evidence>
<dbReference type="HOGENOM" id="CLU_525708_0_0_6"/>
<sequence length="518" mass="58222" precursor="true">MNRSIKFHLLSLSLIGIVAGCATTQYPVNNMQALTVTEQCQGSYWQDCVAYPFPVQYAQVKDAKGVEWQVAYMDEYAGDKSTPETVVLIHGKGVYGGYFGDLMKALLTQGYRVIVPDLPNYGKSIPGNLDNPVTRSLDDTRSAIHDLLANKLNIDKASFLGHSMGGQWVMGYALEYPQQVNKIVLEASGGMEEFPTSVAGLPFFGDEQKDSYESWEGIWGSTLKKEKAKTAEDIVLFNYFKAKNPKTGVIMDSPSGYFINKTPMTDYVTHARQYMIDNSSKEYNVYAQTYIRDIYSMGVEVRVEDPLSLVKRIDQITAPMLITYGEKEPFIPTTIFSGQQSLRWDVIKPVYDKLSSKGNEPTVVIYPNVGHFIHTDIPEQFHQDVIKFLAGDRISGAEKVSAYKPPVVMPPEEVTVFFDKFKRVLLSQSKANIATFYADDFVENGYDKSAFLAILYSQMAKVKDYKVSLVKFEKDPNVADEYFIEGMVNLGTISVPFKEGSKVRKTSDGWKWLGNRKS</sequence>
<dbReference type="InterPro" id="IPR029058">
    <property type="entry name" value="AB_hydrolase_fold"/>
</dbReference>
<evidence type="ECO:0000313" key="3">
    <source>
        <dbReference type="EMBL" id="ABV38132.1"/>
    </source>
</evidence>
<keyword evidence="3" id="KW-0012">Acyltransferase</keyword>
<dbReference type="EMBL" id="CP000821">
    <property type="protein sequence ID" value="ABV38132.1"/>
    <property type="molecule type" value="Genomic_DNA"/>
</dbReference>
<feature type="chain" id="PRO_5002722493" evidence="1">
    <location>
        <begin position="25"/>
        <end position="518"/>
    </location>
</feature>
<keyword evidence="3" id="KW-0378">Hydrolase</keyword>
<dbReference type="OrthoDB" id="9780765at2"/>
<dbReference type="Proteomes" id="UP000002015">
    <property type="component" value="Chromosome"/>
</dbReference>
<keyword evidence="1" id="KW-0732">Signal</keyword>
<dbReference type="PRINTS" id="PR00111">
    <property type="entry name" value="ABHYDROLASE"/>
</dbReference>
<dbReference type="InterPro" id="IPR000639">
    <property type="entry name" value="Epox_hydrolase-like"/>
</dbReference>
<accession>A8FZ59</accession>
<dbReference type="InterPro" id="IPR000073">
    <property type="entry name" value="AB_hydrolase_1"/>
</dbReference>
<dbReference type="GO" id="GO:0016020">
    <property type="term" value="C:membrane"/>
    <property type="evidence" value="ECO:0007669"/>
    <property type="project" value="TreeGrafter"/>
</dbReference>
<feature type="domain" description="AB hydrolase-1" evidence="2">
    <location>
        <begin position="85"/>
        <end position="373"/>
    </location>
</feature>
<proteinExistence type="predicted"/>
<dbReference type="PROSITE" id="PS51257">
    <property type="entry name" value="PROKAR_LIPOPROTEIN"/>
    <property type="match status" value="1"/>
</dbReference>
<dbReference type="SUPFAM" id="SSF53474">
    <property type="entry name" value="alpha/beta-Hydrolases"/>
    <property type="match status" value="1"/>
</dbReference>
<evidence type="ECO:0000313" key="4">
    <source>
        <dbReference type="Proteomes" id="UP000002015"/>
    </source>
</evidence>
<dbReference type="KEGG" id="sse:Ssed_3528"/>
<dbReference type="InterPro" id="IPR050266">
    <property type="entry name" value="AB_hydrolase_sf"/>
</dbReference>
<dbReference type="PANTHER" id="PTHR43798:SF33">
    <property type="entry name" value="HYDROLASE, PUTATIVE (AFU_ORTHOLOGUE AFUA_2G14860)-RELATED"/>
    <property type="match status" value="1"/>
</dbReference>
<reference evidence="3 4" key="1">
    <citation type="submission" date="2007-08" db="EMBL/GenBank/DDBJ databases">
        <title>Complete sequence of Shewanella sediminis HAW-EB3.</title>
        <authorList>
            <consortium name="US DOE Joint Genome Institute"/>
            <person name="Copeland A."/>
            <person name="Lucas S."/>
            <person name="Lapidus A."/>
            <person name="Barry K."/>
            <person name="Glavina del Rio T."/>
            <person name="Dalin E."/>
            <person name="Tice H."/>
            <person name="Pitluck S."/>
            <person name="Chertkov O."/>
            <person name="Brettin T."/>
            <person name="Bruce D."/>
            <person name="Detter J.C."/>
            <person name="Han C."/>
            <person name="Schmutz J."/>
            <person name="Larimer F."/>
            <person name="Land M."/>
            <person name="Hauser L."/>
            <person name="Kyrpides N."/>
            <person name="Kim E."/>
            <person name="Zhao J.-S."/>
            <person name="Richardson P."/>
        </authorList>
    </citation>
    <scope>NUCLEOTIDE SEQUENCE [LARGE SCALE GENOMIC DNA]</scope>
    <source>
        <strain evidence="3 4">HAW-EB3</strain>
    </source>
</reference>
<dbReference type="PRINTS" id="PR00412">
    <property type="entry name" value="EPOXHYDRLASE"/>
</dbReference>
<dbReference type="GO" id="GO:0016746">
    <property type="term" value="F:acyltransferase activity"/>
    <property type="evidence" value="ECO:0007669"/>
    <property type="project" value="UniProtKB-KW"/>
</dbReference>
<feature type="signal peptide" evidence="1">
    <location>
        <begin position="1"/>
        <end position="24"/>
    </location>
</feature>
<protein>
    <submittedName>
        <fullName evidence="3">Hydrolase or acyltransferase (Alpha/beta hydrolase superfamily)-like protein</fullName>
    </submittedName>
</protein>
<dbReference type="PANTHER" id="PTHR43798">
    <property type="entry name" value="MONOACYLGLYCEROL LIPASE"/>
    <property type="match status" value="1"/>
</dbReference>